<dbReference type="Proteomes" id="UP000307440">
    <property type="component" value="Unassembled WGS sequence"/>
</dbReference>
<evidence type="ECO:0000313" key="2">
    <source>
        <dbReference type="EMBL" id="TFK20675.1"/>
    </source>
</evidence>
<feature type="compositionally biased region" description="Low complexity" evidence="1">
    <location>
        <begin position="363"/>
        <end position="374"/>
    </location>
</feature>
<feature type="compositionally biased region" description="Basic and acidic residues" evidence="1">
    <location>
        <begin position="345"/>
        <end position="354"/>
    </location>
</feature>
<gene>
    <name evidence="2" type="ORF">FA15DRAFT_707865</name>
</gene>
<evidence type="ECO:0000313" key="3">
    <source>
        <dbReference type="Proteomes" id="UP000307440"/>
    </source>
</evidence>
<dbReference type="EMBL" id="ML210291">
    <property type="protein sequence ID" value="TFK20675.1"/>
    <property type="molecule type" value="Genomic_DNA"/>
</dbReference>
<proteinExistence type="predicted"/>
<protein>
    <submittedName>
        <fullName evidence="2">Uncharacterized protein</fullName>
    </submittedName>
</protein>
<dbReference type="OrthoDB" id="3059197at2759"/>
<organism evidence="2 3">
    <name type="scientific">Coprinopsis marcescibilis</name>
    <name type="common">Agaric fungus</name>
    <name type="synonym">Psathyrella marcescibilis</name>
    <dbReference type="NCBI Taxonomy" id="230819"/>
    <lineage>
        <taxon>Eukaryota</taxon>
        <taxon>Fungi</taxon>
        <taxon>Dikarya</taxon>
        <taxon>Basidiomycota</taxon>
        <taxon>Agaricomycotina</taxon>
        <taxon>Agaricomycetes</taxon>
        <taxon>Agaricomycetidae</taxon>
        <taxon>Agaricales</taxon>
        <taxon>Agaricineae</taxon>
        <taxon>Psathyrellaceae</taxon>
        <taxon>Coprinopsis</taxon>
    </lineage>
</organism>
<name>A0A5C3KL34_COPMA</name>
<evidence type="ECO:0000256" key="1">
    <source>
        <dbReference type="SAM" id="MobiDB-lite"/>
    </source>
</evidence>
<accession>A0A5C3KL34</accession>
<dbReference type="AlphaFoldDB" id="A0A5C3KL34"/>
<feature type="region of interest" description="Disordered" evidence="1">
    <location>
        <begin position="336"/>
        <end position="392"/>
    </location>
</feature>
<keyword evidence="3" id="KW-1185">Reference proteome</keyword>
<sequence length="392" mass="42786">MSSTPSSRTHVPSHLPPISSINFIPTIRDRNPVTTPNLNREPGNYSHICLKNGETAVIRFGAIIDFKGHHSKMGPYFNIANHNGEASFVNSKAATAALGRQRVQIQARALSATDFLAEFYPEDTVKTSTGAIGTIALIQSQLDEKNEVDESNITRCTRIVDVPDPSEDEEDQHFDVILTSHLLLPAIKSEKSNFMPKVTLDDIDSGLPLSPSKLRGRTGTKPTPTSATNQDIVRLRDMDDPDGVYAMCDDLLGTEVVAPKITNGKGNLIHPKDYDKLPSSSIAIIKVSICYMHFPIHNVRKSITHLRLQTMRLLNKSLEHATAPLYITPAAKSVSTSTKSKRKLGKDASSSKDKTLKKRRTRATASDTASSTAKGESGDKDDGQTQMSGVED</sequence>
<reference evidence="2 3" key="1">
    <citation type="journal article" date="2019" name="Nat. Ecol. Evol.">
        <title>Megaphylogeny resolves global patterns of mushroom evolution.</title>
        <authorList>
            <person name="Varga T."/>
            <person name="Krizsan K."/>
            <person name="Foldi C."/>
            <person name="Dima B."/>
            <person name="Sanchez-Garcia M."/>
            <person name="Sanchez-Ramirez S."/>
            <person name="Szollosi G.J."/>
            <person name="Szarkandi J.G."/>
            <person name="Papp V."/>
            <person name="Albert L."/>
            <person name="Andreopoulos W."/>
            <person name="Angelini C."/>
            <person name="Antonin V."/>
            <person name="Barry K.W."/>
            <person name="Bougher N.L."/>
            <person name="Buchanan P."/>
            <person name="Buyck B."/>
            <person name="Bense V."/>
            <person name="Catcheside P."/>
            <person name="Chovatia M."/>
            <person name="Cooper J."/>
            <person name="Damon W."/>
            <person name="Desjardin D."/>
            <person name="Finy P."/>
            <person name="Geml J."/>
            <person name="Haridas S."/>
            <person name="Hughes K."/>
            <person name="Justo A."/>
            <person name="Karasinski D."/>
            <person name="Kautmanova I."/>
            <person name="Kiss B."/>
            <person name="Kocsube S."/>
            <person name="Kotiranta H."/>
            <person name="LaButti K.M."/>
            <person name="Lechner B.E."/>
            <person name="Liimatainen K."/>
            <person name="Lipzen A."/>
            <person name="Lukacs Z."/>
            <person name="Mihaltcheva S."/>
            <person name="Morgado L.N."/>
            <person name="Niskanen T."/>
            <person name="Noordeloos M.E."/>
            <person name="Ohm R.A."/>
            <person name="Ortiz-Santana B."/>
            <person name="Ovrebo C."/>
            <person name="Racz N."/>
            <person name="Riley R."/>
            <person name="Savchenko A."/>
            <person name="Shiryaev A."/>
            <person name="Soop K."/>
            <person name="Spirin V."/>
            <person name="Szebenyi C."/>
            <person name="Tomsovsky M."/>
            <person name="Tulloss R.E."/>
            <person name="Uehling J."/>
            <person name="Grigoriev I.V."/>
            <person name="Vagvolgyi C."/>
            <person name="Papp T."/>
            <person name="Martin F.M."/>
            <person name="Miettinen O."/>
            <person name="Hibbett D.S."/>
            <person name="Nagy L.G."/>
        </authorList>
    </citation>
    <scope>NUCLEOTIDE SEQUENCE [LARGE SCALE GENOMIC DNA]</scope>
    <source>
        <strain evidence="2 3">CBS 121175</strain>
    </source>
</reference>
<feature type="region of interest" description="Disordered" evidence="1">
    <location>
        <begin position="209"/>
        <end position="228"/>
    </location>
</feature>